<proteinExistence type="predicted"/>
<dbReference type="Proteomes" id="UP000641954">
    <property type="component" value="Unassembled WGS sequence"/>
</dbReference>
<evidence type="ECO:0000313" key="2">
    <source>
        <dbReference type="EMBL" id="MBD2547517.1"/>
    </source>
</evidence>
<feature type="compositionally biased region" description="Low complexity" evidence="1">
    <location>
        <begin position="40"/>
        <end position="57"/>
    </location>
</feature>
<reference evidence="2 3" key="1">
    <citation type="journal article" date="2020" name="ISME J.">
        <title>Comparative genomics reveals insights into cyanobacterial evolution and habitat adaptation.</title>
        <authorList>
            <person name="Chen M.Y."/>
            <person name="Teng W.K."/>
            <person name="Zhao L."/>
            <person name="Hu C.X."/>
            <person name="Zhou Y.K."/>
            <person name="Han B.P."/>
            <person name="Song L.R."/>
            <person name="Shu W.S."/>
        </authorList>
    </citation>
    <scope>NUCLEOTIDE SEQUENCE [LARGE SCALE GENOMIC DNA]</scope>
    <source>
        <strain evidence="2 3">FACHB-1370</strain>
    </source>
</reference>
<gene>
    <name evidence="2" type="ORF">H6G72_27560</name>
</gene>
<name>A0ABR8EPJ8_9CYAN</name>
<evidence type="ECO:0000313" key="3">
    <source>
        <dbReference type="Proteomes" id="UP000641954"/>
    </source>
</evidence>
<protein>
    <submittedName>
        <fullName evidence="2">Uncharacterized protein</fullName>
    </submittedName>
</protein>
<accession>A0ABR8EPJ8</accession>
<organism evidence="2 3">
    <name type="scientific">Planktothricoides raciborskii FACHB-1370</name>
    <dbReference type="NCBI Taxonomy" id="2949576"/>
    <lineage>
        <taxon>Bacteria</taxon>
        <taxon>Bacillati</taxon>
        <taxon>Cyanobacteriota</taxon>
        <taxon>Cyanophyceae</taxon>
        <taxon>Oscillatoriophycideae</taxon>
        <taxon>Oscillatoriales</taxon>
        <taxon>Oscillatoriaceae</taxon>
        <taxon>Planktothricoides</taxon>
    </lineage>
</organism>
<comment type="caution">
    <text evidence="2">The sequence shown here is derived from an EMBL/GenBank/DDBJ whole genome shotgun (WGS) entry which is preliminary data.</text>
</comment>
<dbReference type="RefSeq" id="WP_190880652.1">
    <property type="nucleotide sequence ID" value="NZ_JACJSK010000075.1"/>
</dbReference>
<sequence>MHPLYSFLCILCILFPYTLHPTPYTLHPLKPLHPTPSQTPTPYTLHPTPLPLSLTQE</sequence>
<evidence type="ECO:0000256" key="1">
    <source>
        <dbReference type="SAM" id="MobiDB-lite"/>
    </source>
</evidence>
<dbReference type="EMBL" id="JACJSK010000075">
    <property type="protein sequence ID" value="MBD2547517.1"/>
    <property type="molecule type" value="Genomic_DNA"/>
</dbReference>
<keyword evidence="3" id="KW-1185">Reference proteome</keyword>
<feature type="region of interest" description="Disordered" evidence="1">
    <location>
        <begin position="30"/>
        <end position="57"/>
    </location>
</feature>